<dbReference type="EMBL" id="JARK01001413">
    <property type="protein sequence ID" value="EYC06188.1"/>
    <property type="molecule type" value="Genomic_DNA"/>
</dbReference>
<protein>
    <submittedName>
        <fullName evidence="1">Uncharacterized protein</fullName>
    </submittedName>
</protein>
<gene>
    <name evidence="1" type="primary">Acey_s0077.g1080</name>
    <name evidence="1" type="ORF">Y032_0077g1080</name>
</gene>
<accession>A0A016TUX0</accession>
<dbReference type="Proteomes" id="UP000024635">
    <property type="component" value="Unassembled WGS sequence"/>
</dbReference>
<comment type="caution">
    <text evidence="1">The sequence shown here is derived from an EMBL/GenBank/DDBJ whole genome shotgun (WGS) entry which is preliminary data.</text>
</comment>
<organism evidence="1 2">
    <name type="scientific">Ancylostoma ceylanicum</name>
    <dbReference type="NCBI Taxonomy" id="53326"/>
    <lineage>
        <taxon>Eukaryota</taxon>
        <taxon>Metazoa</taxon>
        <taxon>Ecdysozoa</taxon>
        <taxon>Nematoda</taxon>
        <taxon>Chromadorea</taxon>
        <taxon>Rhabditida</taxon>
        <taxon>Rhabditina</taxon>
        <taxon>Rhabditomorpha</taxon>
        <taxon>Strongyloidea</taxon>
        <taxon>Ancylostomatidae</taxon>
        <taxon>Ancylostomatinae</taxon>
        <taxon>Ancylostoma</taxon>
    </lineage>
</organism>
<proteinExistence type="predicted"/>
<keyword evidence="2" id="KW-1185">Reference proteome</keyword>
<sequence length="82" mass="9187">MDQLARIYATQLLLQGMPWELTVFGSELTSEEVYASYASGRELGYETHSCGKDTSLSAYIEEGRTREITNGVQKRRRAVGIP</sequence>
<evidence type="ECO:0000313" key="1">
    <source>
        <dbReference type="EMBL" id="EYC06188.1"/>
    </source>
</evidence>
<dbReference type="AlphaFoldDB" id="A0A016TUX0"/>
<name>A0A016TUX0_9BILA</name>
<evidence type="ECO:0000313" key="2">
    <source>
        <dbReference type="Proteomes" id="UP000024635"/>
    </source>
</evidence>
<dbReference type="STRING" id="53326.A0A016TUX0"/>
<reference evidence="2" key="1">
    <citation type="journal article" date="2015" name="Nat. Genet.">
        <title>The genome and transcriptome of the zoonotic hookworm Ancylostoma ceylanicum identify infection-specific gene families.</title>
        <authorList>
            <person name="Schwarz E.M."/>
            <person name="Hu Y."/>
            <person name="Antoshechkin I."/>
            <person name="Miller M.M."/>
            <person name="Sternberg P.W."/>
            <person name="Aroian R.V."/>
        </authorList>
    </citation>
    <scope>NUCLEOTIDE SEQUENCE</scope>
    <source>
        <strain evidence="2">HY135</strain>
    </source>
</reference>